<proteinExistence type="predicted"/>
<organism evidence="1 2">
    <name type="scientific">Capnocytophaga canimorsus</name>
    <dbReference type="NCBI Taxonomy" id="28188"/>
    <lineage>
        <taxon>Bacteria</taxon>
        <taxon>Pseudomonadati</taxon>
        <taxon>Bacteroidota</taxon>
        <taxon>Flavobacteriia</taxon>
        <taxon>Flavobacteriales</taxon>
        <taxon>Flavobacteriaceae</taxon>
        <taxon>Capnocytophaga</taxon>
    </lineage>
</organism>
<gene>
    <name evidence="1" type="ORF">CCAN12_760053</name>
</gene>
<reference evidence="1 2" key="1">
    <citation type="submission" date="2015-01" db="EMBL/GenBank/DDBJ databases">
        <authorList>
            <person name="Xiang T."/>
            <person name="Song Y."/>
            <person name="Huang L."/>
            <person name="Wang B."/>
            <person name="Wu P."/>
        </authorList>
    </citation>
    <scope>NUCLEOTIDE SEQUENCE [LARGE SCALE GENOMIC DNA]</scope>
    <source>
        <strain evidence="1 2">Cc12</strain>
    </source>
</reference>
<name>A0A0B7HI47_9FLAO</name>
<accession>A0A0B7HI47</accession>
<evidence type="ECO:0000313" key="2">
    <source>
        <dbReference type="Proteomes" id="UP000044026"/>
    </source>
</evidence>
<dbReference type="Proteomes" id="UP000044026">
    <property type="component" value="Unassembled WGS sequence"/>
</dbReference>
<protein>
    <submittedName>
        <fullName evidence="1">Uncharacterized protein</fullName>
    </submittedName>
</protein>
<dbReference type="AlphaFoldDB" id="A0A0B7HI47"/>
<dbReference type="EMBL" id="CDOE01000074">
    <property type="protein sequence ID" value="CEN39406.1"/>
    <property type="molecule type" value="Genomic_DNA"/>
</dbReference>
<evidence type="ECO:0000313" key="1">
    <source>
        <dbReference type="EMBL" id="CEN39406.1"/>
    </source>
</evidence>
<sequence length="46" mass="5355">MVLPIATIITETETKLYLDSYLLSCRILGRDIEKKFTLLKILEKVK</sequence>